<dbReference type="GO" id="GO:0005096">
    <property type="term" value="F:GTPase activator activity"/>
    <property type="evidence" value="ECO:0007669"/>
    <property type="project" value="TreeGrafter"/>
</dbReference>
<dbReference type="AlphaFoldDB" id="A0A7R9BGG7"/>
<evidence type="ECO:0000256" key="1">
    <source>
        <dbReference type="ARBA" id="ARBA00022700"/>
    </source>
</evidence>
<keyword evidence="1" id="KW-0734">Signal transduction inhibitor</keyword>
<feature type="compositionally biased region" description="Basic and acidic residues" evidence="3">
    <location>
        <begin position="383"/>
        <end position="400"/>
    </location>
</feature>
<feature type="compositionally biased region" description="Low complexity" evidence="3">
    <location>
        <begin position="34"/>
        <end position="48"/>
    </location>
</feature>
<feature type="compositionally biased region" description="Polar residues" evidence="3">
    <location>
        <begin position="319"/>
        <end position="328"/>
    </location>
</feature>
<keyword evidence="6" id="KW-1185">Reference proteome</keyword>
<dbReference type="Pfam" id="PF18148">
    <property type="entry name" value="RGS_DHEX"/>
    <property type="match status" value="1"/>
</dbReference>
<dbReference type="GO" id="GO:0009968">
    <property type="term" value="P:negative regulation of signal transduction"/>
    <property type="evidence" value="ECO:0007669"/>
    <property type="project" value="UniProtKB-KW"/>
</dbReference>
<dbReference type="Gene3D" id="1.10.10.10">
    <property type="entry name" value="Winged helix-like DNA-binding domain superfamily/Winged helix DNA-binding domain"/>
    <property type="match status" value="1"/>
</dbReference>
<dbReference type="PANTHER" id="PTHR45746:SF6">
    <property type="entry name" value="LP21163P"/>
    <property type="match status" value="1"/>
</dbReference>
<dbReference type="Proteomes" id="UP000678499">
    <property type="component" value="Unassembled WGS sequence"/>
</dbReference>
<dbReference type="InterPro" id="IPR036388">
    <property type="entry name" value="WH-like_DNA-bd_sf"/>
</dbReference>
<organism evidence="5">
    <name type="scientific">Notodromas monacha</name>
    <dbReference type="NCBI Taxonomy" id="399045"/>
    <lineage>
        <taxon>Eukaryota</taxon>
        <taxon>Metazoa</taxon>
        <taxon>Ecdysozoa</taxon>
        <taxon>Arthropoda</taxon>
        <taxon>Crustacea</taxon>
        <taxon>Oligostraca</taxon>
        <taxon>Ostracoda</taxon>
        <taxon>Podocopa</taxon>
        <taxon>Podocopida</taxon>
        <taxon>Cypridocopina</taxon>
        <taxon>Cypridoidea</taxon>
        <taxon>Cyprididae</taxon>
        <taxon>Notodromas</taxon>
    </lineage>
</organism>
<dbReference type="GO" id="GO:0035556">
    <property type="term" value="P:intracellular signal transduction"/>
    <property type="evidence" value="ECO:0007669"/>
    <property type="project" value="InterPro"/>
</dbReference>
<feature type="domain" description="DEP" evidence="4">
    <location>
        <begin position="123"/>
        <end position="198"/>
    </location>
</feature>
<feature type="region of interest" description="Disordered" evidence="3">
    <location>
        <begin position="1"/>
        <end position="77"/>
    </location>
</feature>
<dbReference type="InterPro" id="IPR047016">
    <property type="entry name" value="RGS6/7/9/11"/>
</dbReference>
<feature type="region of interest" description="Disordered" evidence="3">
    <location>
        <begin position="316"/>
        <end position="400"/>
    </location>
</feature>
<dbReference type="GO" id="GO:0043005">
    <property type="term" value="C:neuron projection"/>
    <property type="evidence" value="ECO:0007669"/>
    <property type="project" value="TreeGrafter"/>
</dbReference>
<protein>
    <recommendedName>
        <fullName evidence="4">DEP domain-containing protein</fullName>
    </recommendedName>
</protein>
<dbReference type="FunFam" id="1.10.1240.60:FF:000001">
    <property type="entry name" value="Regulator of G-protein signaling 6"/>
    <property type="match status" value="1"/>
</dbReference>
<dbReference type="PROSITE" id="PS50186">
    <property type="entry name" value="DEP"/>
    <property type="match status" value="1"/>
</dbReference>
<evidence type="ECO:0000256" key="2">
    <source>
        <dbReference type="SAM" id="Coils"/>
    </source>
</evidence>
<dbReference type="PANTHER" id="PTHR45746">
    <property type="entry name" value="LP21163P"/>
    <property type="match status" value="1"/>
</dbReference>
<evidence type="ECO:0000313" key="6">
    <source>
        <dbReference type="Proteomes" id="UP000678499"/>
    </source>
</evidence>
<evidence type="ECO:0000256" key="3">
    <source>
        <dbReference type="SAM" id="MobiDB-lite"/>
    </source>
</evidence>
<dbReference type="Pfam" id="PF00610">
    <property type="entry name" value="DEP"/>
    <property type="match status" value="1"/>
</dbReference>
<feature type="compositionally biased region" description="Polar residues" evidence="3">
    <location>
        <begin position="60"/>
        <end position="72"/>
    </location>
</feature>
<dbReference type="GO" id="GO:0005737">
    <property type="term" value="C:cytoplasm"/>
    <property type="evidence" value="ECO:0007669"/>
    <property type="project" value="TreeGrafter"/>
</dbReference>
<dbReference type="FunFam" id="1.10.10.10:FF:000162">
    <property type="entry name" value="Regulator of G-protein signaling 6"/>
    <property type="match status" value="1"/>
</dbReference>
<dbReference type="GO" id="GO:0008277">
    <property type="term" value="P:regulation of G protein-coupled receptor signaling pathway"/>
    <property type="evidence" value="ECO:0007669"/>
    <property type="project" value="InterPro"/>
</dbReference>
<dbReference type="EMBL" id="CAJPEX010000114">
    <property type="protein sequence ID" value="CAG0913433.1"/>
    <property type="molecule type" value="Genomic_DNA"/>
</dbReference>
<dbReference type="InterPro" id="IPR000591">
    <property type="entry name" value="DEP_dom"/>
</dbReference>
<dbReference type="InterPro" id="IPR047017">
    <property type="entry name" value="RGS6/7/9/11_DHEX_sf"/>
</dbReference>
<sequence>MVTMSANKAPGPVGLQTGNTKPGKPKCGDVSTGAEAATTAAMAAKQKASPTPFTAPDPTSIKSPDPQTSRPVASSSAASTSGAAAAASTSANTTGFVVPSYDEYPNQIVYRKMEKIVEKMQDEKQGIRVRTVKSLRSKIPSVFTGAELVAWMQRSLNIEEQADCLQLACLIAAHGYFFPIDDHVLTVKGDGTYYRFQTPYYWPSNSWEPENTDYAVYLCKRTMQNKTKMGLADYEAENLARLQRMFSRKWEFIFMQAEAQAKVDKRRDKMERKILDSQERAFWDVHRPAPGCVNTTELDIKKACRMNKPSLSKWAAMVSGNNPDQQESGVKPSSGADAVTGATLRDPAVADKASTSKGSSNPGRVGSTGASSSDANASNPTEETAKPEEKPEDQSKKEQYTREMAVEYHKQEIKLLQKKLERLNLKFDKASESHRDVGGRGELEFVGEIIIEHRLAGLVVLVVAAAVAENRLRRLCGIVRYPDPAGLIPFPASPREERAECPTQRFPLRGGEFVFPVLRHVAASLVDGGGCCCMLQPPGANPLSA</sequence>
<keyword evidence="2" id="KW-0175">Coiled coil</keyword>
<evidence type="ECO:0000259" key="4">
    <source>
        <dbReference type="PROSITE" id="PS50186"/>
    </source>
</evidence>
<dbReference type="SUPFAM" id="SSF46785">
    <property type="entry name" value="Winged helix' DNA-binding domain"/>
    <property type="match status" value="1"/>
</dbReference>
<dbReference type="InterPro" id="IPR040759">
    <property type="entry name" value="RGS_DHEX"/>
</dbReference>
<feature type="compositionally biased region" description="Polar residues" evidence="3">
    <location>
        <begin position="353"/>
        <end position="379"/>
    </location>
</feature>
<dbReference type="SMART" id="SM00049">
    <property type="entry name" value="DEP"/>
    <property type="match status" value="1"/>
</dbReference>
<name>A0A7R9BGG7_9CRUS</name>
<dbReference type="EMBL" id="OA882151">
    <property type="protein sequence ID" value="CAD7273281.1"/>
    <property type="molecule type" value="Genomic_DNA"/>
</dbReference>
<gene>
    <name evidence="5" type="ORF">NMOB1V02_LOCUS1178</name>
</gene>
<reference evidence="5" key="1">
    <citation type="submission" date="2020-11" db="EMBL/GenBank/DDBJ databases">
        <authorList>
            <person name="Tran Van P."/>
        </authorList>
    </citation>
    <scope>NUCLEOTIDE SEQUENCE</scope>
</reference>
<dbReference type="CDD" id="cd04450">
    <property type="entry name" value="DEP_RGS7-like"/>
    <property type="match status" value="1"/>
</dbReference>
<proteinExistence type="predicted"/>
<dbReference type="InterPro" id="IPR036390">
    <property type="entry name" value="WH_DNA-bd_sf"/>
</dbReference>
<feature type="coiled-coil region" evidence="2">
    <location>
        <begin position="406"/>
        <end position="433"/>
    </location>
</feature>
<dbReference type="OrthoDB" id="196547at2759"/>
<dbReference type="Gene3D" id="1.10.1240.60">
    <property type="match status" value="1"/>
</dbReference>
<evidence type="ECO:0000313" key="5">
    <source>
        <dbReference type="EMBL" id="CAD7273281.1"/>
    </source>
</evidence>
<accession>A0A7R9BGG7</accession>